<feature type="compositionally biased region" description="Low complexity" evidence="7">
    <location>
        <begin position="47"/>
        <end position="66"/>
    </location>
</feature>
<protein>
    <submittedName>
        <fullName evidence="8">Uncharacterized protein</fullName>
    </submittedName>
</protein>
<comment type="caution">
    <text evidence="8">The sequence shown here is derived from an EMBL/GenBank/DDBJ whole genome shotgun (WGS) entry which is preliminary data.</text>
</comment>
<dbReference type="Gene3D" id="3.90.550.50">
    <property type="match status" value="1"/>
</dbReference>
<evidence type="ECO:0000256" key="3">
    <source>
        <dbReference type="ARBA" id="ARBA00022692"/>
    </source>
</evidence>
<evidence type="ECO:0000256" key="4">
    <source>
        <dbReference type="ARBA" id="ARBA00022968"/>
    </source>
</evidence>
<evidence type="ECO:0000256" key="6">
    <source>
        <dbReference type="ARBA" id="ARBA00023136"/>
    </source>
</evidence>
<accession>A0ABR2YY46</accession>
<evidence type="ECO:0000256" key="2">
    <source>
        <dbReference type="ARBA" id="ARBA00006462"/>
    </source>
</evidence>
<feature type="region of interest" description="Disordered" evidence="7">
    <location>
        <begin position="31"/>
        <end position="71"/>
    </location>
</feature>
<keyword evidence="9" id="KW-1185">Reference proteome</keyword>
<sequence length="540" mass="58516">MLVLPSANDEEIGRLQLDKDPTEILAEADLESQEVSSLGASADDPTRPSLAAASTRSRSDASPSSLRLDRGKRSQFGSAVIGINVSGTNQHNVAYLKRRIDELTRILVQATEGGESNASKQGYPENGEGRPAVGTPVQTGSLTTDDLAAAVPSNRAHLPLVIAGREWRKGMRAVVALAQEPTAQERTEAAAANETWVAYPDDSPRRSPFFAGDSRAAMEFGESYKWLLYGDDDTVFFPEAARQLLARFDPDLPYAITDNMWFEESLVAQPPFRHPAAGAPRCLPCHFVDNPRALRMFTGFHPPGSPFKPAAWGFAAPRGCPCTPALLCEAEAERPLYGVATRGCADPPPPKAATFAIHGGAGAILSIGLMRRLNETEFESCVLSLKSTGGDAFFTVCLWRAGYAPTDPGYSVFNPEARVFDPFQWEWGNDSDGEIKILQALEASKSGSCDYHCQLRLDMMVNAHVRSRWKGVPYASAQIIKLVKAHSEWMRIELSLQRSNTNTSIRSGASSASDSLGTHLLVTSPFAFCQAKRVSKDAPA</sequence>
<evidence type="ECO:0000256" key="7">
    <source>
        <dbReference type="SAM" id="MobiDB-lite"/>
    </source>
</evidence>
<comment type="similarity">
    <text evidence="2">Belongs to the glycosyltransferase 31 family. Beta3-Gal-T subfamily.</text>
</comment>
<keyword evidence="6" id="KW-0472">Membrane</keyword>
<evidence type="ECO:0000256" key="5">
    <source>
        <dbReference type="ARBA" id="ARBA00022989"/>
    </source>
</evidence>
<keyword evidence="4" id="KW-0735">Signal-anchor</keyword>
<dbReference type="InterPro" id="IPR026050">
    <property type="entry name" value="C1GALT1/C1GALT1_chp1"/>
</dbReference>
<evidence type="ECO:0000256" key="1">
    <source>
        <dbReference type="ARBA" id="ARBA00004606"/>
    </source>
</evidence>
<feature type="region of interest" description="Disordered" evidence="7">
    <location>
        <begin position="1"/>
        <end position="20"/>
    </location>
</feature>
<evidence type="ECO:0000313" key="8">
    <source>
        <dbReference type="EMBL" id="KAK9916685.1"/>
    </source>
</evidence>
<proteinExistence type="inferred from homology"/>
<gene>
    <name evidence="8" type="ORF">WJX75_005772</name>
</gene>
<keyword evidence="3" id="KW-0812">Transmembrane</keyword>
<reference evidence="8 9" key="1">
    <citation type="journal article" date="2024" name="Nat. Commun.">
        <title>Phylogenomics reveals the evolutionary origins of lichenization in chlorophyte algae.</title>
        <authorList>
            <person name="Puginier C."/>
            <person name="Libourel C."/>
            <person name="Otte J."/>
            <person name="Skaloud P."/>
            <person name="Haon M."/>
            <person name="Grisel S."/>
            <person name="Petersen M."/>
            <person name="Berrin J.G."/>
            <person name="Delaux P.M."/>
            <person name="Dal Grande F."/>
            <person name="Keller J."/>
        </authorList>
    </citation>
    <scope>NUCLEOTIDE SEQUENCE [LARGE SCALE GENOMIC DNA]</scope>
    <source>
        <strain evidence="8 9">SAG 216-7</strain>
    </source>
</reference>
<comment type="subcellular location">
    <subcellularLocation>
        <location evidence="1">Membrane</location>
        <topology evidence="1">Single-pass type II membrane protein</topology>
    </subcellularLocation>
</comment>
<name>A0ABR2YY46_9CHLO</name>
<keyword evidence="5" id="KW-1133">Transmembrane helix</keyword>
<feature type="region of interest" description="Disordered" evidence="7">
    <location>
        <begin position="112"/>
        <end position="140"/>
    </location>
</feature>
<dbReference type="Proteomes" id="UP001491310">
    <property type="component" value="Unassembled WGS sequence"/>
</dbReference>
<dbReference type="EMBL" id="JALJOT010000003">
    <property type="protein sequence ID" value="KAK9916685.1"/>
    <property type="molecule type" value="Genomic_DNA"/>
</dbReference>
<feature type="compositionally biased region" description="Basic and acidic residues" evidence="7">
    <location>
        <begin position="11"/>
        <end position="20"/>
    </location>
</feature>
<evidence type="ECO:0000313" key="9">
    <source>
        <dbReference type="Proteomes" id="UP001491310"/>
    </source>
</evidence>
<organism evidence="8 9">
    <name type="scientific">Coccomyxa subellipsoidea</name>
    <dbReference type="NCBI Taxonomy" id="248742"/>
    <lineage>
        <taxon>Eukaryota</taxon>
        <taxon>Viridiplantae</taxon>
        <taxon>Chlorophyta</taxon>
        <taxon>core chlorophytes</taxon>
        <taxon>Trebouxiophyceae</taxon>
        <taxon>Trebouxiophyceae incertae sedis</taxon>
        <taxon>Coccomyxaceae</taxon>
        <taxon>Coccomyxa</taxon>
    </lineage>
</organism>
<dbReference type="PANTHER" id="PTHR23033">
    <property type="entry name" value="BETA1,3-GALACTOSYLTRANSFERASE"/>
    <property type="match status" value="1"/>
</dbReference>
<dbReference type="PANTHER" id="PTHR23033:SF50">
    <property type="entry name" value="HEXOSYLTRANSFERASE"/>
    <property type="match status" value="1"/>
</dbReference>